<reference evidence="2" key="3">
    <citation type="submission" date="2023-03" db="UniProtKB">
        <authorList>
            <consortium name="EnsemblPlants"/>
        </authorList>
    </citation>
    <scope>IDENTIFICATION</scope>
    <source>
        <strain evidence="2">cv. Chiifu-401-42</strain>
    </source>
</reference>
<feature type="compositionally biased region" description="Basic and acidic residues" evidence="1">
    <location>
        <begin position="131"/>
        <end position="140"/>
    </location>
</feature>
<dbReference type="InParanoid" id="M4F9T8"/>
<evidence type="ECO:0000256" key="1">
    <source>
        <dbReference type="SAM" id="MobiDB-lite"/>
    </source>
</evidence>
<feature type="region of interest" description="Disordered" evidence="1">
    <location>
        <begin position="76"/>
        <end position="162"/>
    </location>
</feature>
<feature type="compositionally biased region" description="Polar residues" evidence="1">
    <location>
        <begin position="446"/>
        <end position="457"/>
    </location>
</feature>
<dbReference type="EnsemblPlants" id="Bra037852.1">
    <property type="protein sequence ID" value="Bra037852.1-P"/>
    <property type="gene ID" value="Bra037852"/>
</dbReference>
<organism evidence="2 3">
    <name type="scientific">Brassica campestris</name>
    <name type="common">Field mustard</name>
    <dbReference type="NCBI Taxonomy" id="3711"/>
    <lineage>
        <taxon>Eukaryota</taxon>
        <taxon>Viridiplantae</taxon>
        <taxon>Streptophyta</taxon>
        <taxon>Embryophyta</taxon>
        <taxon>Tracheophyta</taxon>
        <taxon>Spermatophyta</taxon>
        <taxon>Magnoliopsida</taxon>
        <taxon>eudicotyledons</taxon>
        <taxon>Gunneridae</taxon>
        <taxon>Pentapetalae</taxon>
        <taxon>rosids</taxon>
        <taxon>malvids</taxon>
        <taxon>Brassicales</taxon>
        <taxon>Brassicaceae</taxon>
        <taxon>Brassiceae</taxon>
        <taxon>Brassica</taxon>
    </lineage>
</organism>
<proteinExistence type="predicted"/>
<protein>
    <submittedName>
        <fullName evidence="2">Uncharacterized protein</fullName>
    </submittedName>
</protein>
<evidence type="ECO:0000313" key="2">
    <source>
        <dbReference type="EnsemblPlants" id="Bra037852.1-P"/>
    </source>
</evidence>
<dbReference type="Gramene" id="Bra037852.1">
    <property type="protein sequence ID" value="Bra037852.1-P"/>
    <property type="gene ID" value="Bra037852"/>
</dbReference>
<dbReference type="Proteomes" id="UP000011750">
    <property type="component" value="Chromosome A09"/>
</dbReference>
<reference evidence="2 3" key="1">
    <citation type="journal article" date="2011" name="Nat. Genet.">
        <title>The genome of the mesopolyploid crop species Brassica rapa.</title>
        <authorList>
            <consortium name="Brassica rapa Genome Sequencing Project Consortium"/>
            <person name="Wang X."/>
            <person name="Wang H."/>
            <person name="Wang J."/>
            <person name="Sun R."/>
            <person name="Wu J."/>
            <person name="Liu S."/>
            <person name="Bai Y."/>
            <person name="Mun J.H."/>
            <person name="Bancroft I."/>
            <person name="Cheng F."/>
            <person name="Huang S."/>
            <person name="Li X."/>
            <person name="Hua W."/>
            <person name="Wang J."/>
            <person name="Wang X."/>
            <person name="Freeling M."/>
            <person name="Pires J.C."/>
            <person name="Paterson A.H."/>
            <person name="Chalhoub B."/>
            <person name="Wang B."/>
            <person name="Hayward A."/>
            <person name="Sharpe A.G."/>
            <person name="Park B.S."/>
            <person name="Weisshaar B."/>
            <person name="Liu B."/>
            <person name="Li B."/>
            <person name="Liu B."/>
            <person name="Tong C."/>
            <person name="Song C."/>
            <person name="Duran C."/>
            <person name="Peng C."/>
            <person name="Geng C."/>
            <person name="Koh C."/>
            <person name="Lin C."/>
            <person name="Edwards D."/>
            <person name="Mu D."/>
            <person name="Shen D."/>
            <person name="Soumpourou E."/>
            <person name="Li F."/>
            <person name="Fraser F."/>
            <person name="Conant G."/>
            <person name="Lassalle G."/>
            <person name="King G.J."/>
            <person name="Bonnema G."/>
            <person name="Tang H."/>
            <person name="Wang H."/>
            <person name="Belcram H."/>
            <person name="Zhou H."/>
            <person name="Hirakawa H."/>
            <person name="Abe H."/>
            <person name="Guo H."/>
            <person name="Wang H."/>
            <person name="Jin H."/>
            <person name="Parkin I.A."/>
            <person name="Batley J."/>
            <person name="Kim J.S."/>
            <person name="Just J."/>
            <person name="Li J."/>
            <person name="Xu J."/>
            <person name="Deng J."/>
            <person name="Kim J.A."/>
            <person name="Li J."/>
            <person name="Yu J."/>
            <person name="Meng J."/>
            <person name="Wang J."/>
            <person name="Min J."/>
            <person name="Poulain J."/>
            <person name="Wang J."/>
            <person name="Hatakeyama K."/>
            <person name="Wu K."/>
            <person name="Wang L."/>
            <person name="Fang L."/>
            <person name="Trick M."/>
            <person name="Links M.G."/>
            <person name="Zhao M."/>
            <person name="Jin M."/>
            <person name="Ramchiary N."/>
            <person name="Drou N."/>
            <person name="Berkman P.J."/>
            <person name="Cai Q."/>
            <person name="Huang Q."/>
            <person name="Li R."/>
            <person name="Tabata S."/>
            <person name="Cheng S."/>
            <person name="Zhang S."/>
            <person name="Zhang S."/>
            <person name="Huang S."/>
            <person name="Sato S."/>
            <person name="Sun S."/>
            <person name="Kwon S.J."/>
            <person name="Choi S.R."/>
            <person name="Lee T.H."/>
            <person name="Fan W."/>
            <person name="Zhao X."/>
            <person name="Tan X."/>
            <person name="Xu X."/>
            <person name="Wang Y."/>
            <person name="Qiu Y."/>
            <person name="Yin Y."/>
            <person name="Li Y."/>
            <person name="Du Y."/>
            <person name="Liao Y."/>
            <person name="Lim Y."/>
            <person name="Narusaka Y."/>
            <person name="Wang Y."/>
            <person name="Wang Z."/>
            <person name="Li Z."/>
            <person name="Wang Z."/>
            <person name="Xiong Z."/>
            <person name="Zhang Z."/>
        </authorList>
    </citation>
    <scope>NUCLEOTIDE SEQUENCE [LARGE SCALE GENOMIC DNA]</scope>
    <source>
        <strain evidence="2 3">cv. Chiifu-401-42</strain>
    </source>
</reference>
<keyword evidence="3" id="KW-1185">Reference proteome</keyword>
<feature type="region of interest" description="Disordered" evidence="1">
    <location>
        <begin position="1"/>
        <end position="21"/>
    </location>
</feature>
<name>M4F9T8_BRACM</name>
<feature type="region of interest" description="Disordered" evidence="1">
    <location>
        <begin position="253"/>
        <end position="457"/>
    </location>
</feature>
<feature type="compositionally biased region" description="Polar residues" evidence="1">
    <location>
        <begin position="85"/>
        <end position="121"/>
    </location>
</feature>
<sequence length="457" mass="51133">MAVDEQDIASEFTPREADLQRQIDGLQSQVIDLHKARETTENPELSSEVQVLKEKLGVHSKQLELSAEKLNQLQTENAALRDQNKAPNTASNKKCRFNSQVRPRGSLSTPNTGEGTTNATFASGAAGATREGIEDHRIQDLQESDSEPEPEKGEPEKTAAESSITAYLEQMFSKRFDAMQSMVERPPGVAPPIRRSNPDWYTDTSFAEDIASVEMPRKFSFPSIKMYDGTGDPDCNTPRTVLDIWSINRPTIKQEHDRSTVQHPGLEMNEPTGQPTIKQEHDRSTVQHPGLEMNEPTGQPTIKQEHDRSTVQHPGLEMNEPTGQPTIKQEHDRSTVQHPGLEMNEPTGQPTIKQEHDRSTVQHPGLEMNEPTGQPTIKQEHDRSTVQHPGLEMNEPTGQPTIKQEHDRSTVQHPGLEMNEPTGQPTIKQEHDRSTVQHPGLEMNEPTGQPTIKQEHD</sequence>
<accession>M4F9T8</accession>
<feature type="compositionally biased region" description="Basic and acidic residues" evidence="1">
    <location>
        <begin position="149"/>
        <end position="159"/>
    </location>
</feature>
<evidence type="ECO:0000313" key="3">
    <source>
        <dbReference type="Proteomes" id="UP000011750"/>
    </source>
</evidence>
<dbReference type="AlphaFoldDB" id="M4F9T8"/>
<dbReference type="HOGENOM" id="CLU_599031_0_0_1"/>
<reference evidence="2 3" key="2">
    <citation type="journal article" date="2018" name="Hortic Res">
        <title>Improved Brassica rapa reference genome by single-molecule sequencing and chromosome conformation capture technologies.</title>
        <authorList>
            <person name="Zhang L."/>
            <person name="Cai X."/>
            <person name="Wu J."/>
            <person name="Liu M."/>
            <person name="Grob S."/>
            <person name="Cheng F."/>
            <person name="Liang J."/>
            <person name="Cai C."/>
            <person name="Liu Z."/>
            <person name="Liu B."/>
            <person name="Wang F."/>
            <person name="Li S."/>
            <person name="Liu F."/>
            <person name="Li X."/>
            <person name="Cheng L."/>
            <person name="Yang W."/>
            <person name="Li M.H."/>
            <person name="Grossniklaus U."/>
            <person name="Zheng H."/>
            <person name="Wang X."/>
        </authorList>
    </citation>
    <scope>NUCLEOTIDE SEQUENCE [LARGE SCALE GENOMIC DNA]</scope>
    <source>
        <strain evidence="2 3">cv. Chiifu-401-42</strain>
    </source>
</reference>